<evidence type="ECO:0000313" key="2">
    <source>
        <dbReference type="Proteomes" id="UP000287171"/>
    </source>
</evidence>
<reference evidence="2" key="1">
    <citation type="submission" date="2018-12" db="EMBL/GenBank/DDBJ databases">
        <title>Tengunoibacter tsumagoiensis gen. nov., sp. nov., Dictyobacter kobayashii sp. nov., D. alpinus sp. nov., and D. joshuensis sp. nov. and description of Dictyobacteraceae fam. nov. within the order Ktedonobacterales isolated from Tengu-no-mugimeshi.</title>
        <authorList>
            <person name="Wang C.M."/>
            <person name="Zheng Y."/>
            <person name="Sakai Y."/>
            <person name="Toyoda A."/>
            <person name="Minakuchi Y."/>
            <person name="Abe K."/>
            <person name="Yokota A."/>
            <person name="Yabe S."/>
        </authorList>
    </citation>
    <scope>NUCLEOTIDE SEQUENCE [LARGE SCALE GENOMIC DNA]</scope>
    <source>
        <strain evidence="2">Uno16</strain>
    </source>
</reference>
<sequence length="66" mass="7225">MTVVIGKTKFVAAYKSMVMSIITAISEFVASSKLMAMAFELITITVKVHKPRPILVTIDVLSQVLI</sequence>
<evidence type="ECO:0000313" key="1">
    <source>
        <dbReference type="EMBL" id="GCE26382.1"/>
    </source>
</evidence>
<protein>
    <submittedName>
        <fullName evidence="1">Uncharacterized protein</fullName>
    </submittedName>
</protein>
<comment type="caution">
    <text evidence="1">The sequence shown here is derived from an EMBL/GenBank/DDBJ whole genome shotgun (WGS) entry which is preliminary data.</text>
</comment>
<organism evidence="1 2">
    <name type="scientific">Dictyobacter alpinus</name>
    <dbReference type="NCBI Taxonomy" id="2014873"/>
    <lineage>
        <taxon>Bacteria</taxon>
        <taxon>Bacillati</taxon>
        <taxon>Chloroflexota</taxon>
        <taxon>Ktedonobacteria</taxon>
        <taxon>Ktedonobacterales</taxon>
        <taxon>Dictyobacteraceae</taxon>
        <taxon>Dictyobacter</taxon>
    </lineage>
</organism>
<keyword evidence="2" id="KW-1185">Reference proteome</keyword>
<proteinExistence type="predicted"/>
<dbReference type="AlphaFoldDB" id="A0A402B4X5"/>
<dbReference type="EMBL" id="BIFT01000001">
    <property type="protein sequence ID" value="GCE26382.1"/>
    <property type="molecule type" value="Genomic_DNA"/>
</dbReference>
<dbReference type="Proteomes" id="UP000287171">
    <property type="component" value="Unassembled WGS sequence"/>
</dbReference>
<name>A0A402B4X5_9CHLR</name>
<accession>A0A402B4X5</accession>
<gene>
    <name evidence="1" type="ORF">KDA_18660</name>
</gene>